<dbReference type="GO" id="GO:0003950">
    <property type="term" value="F:NAD+ poly-ADP-ribosyltransferase activity"/>
    <property type="evidence" value="ECO:0007669"/>
    <property type="project" value="InterPro"/>
</dbReference>
<dbReference type="HOGENOM" id="CLU_039434_2_0_1"/>
<dbReference type="Gene3D" id="3.90.228.10">
    <property type="match status" value="1"/>
</dbReference>
<reference evidence="2 3" key="1">
    <citation type="submission" date="2014-04" db="EMBL/GenBank/DDBJ databases">
        <authorList>
            <consortium name="DOE Joint Genome Institute"/>
            <person name="Kuo A."/>
            <person name="Girlanda M."/>
            <person name="Perotto S."/>
            <person name="Kohler A."/>
            <person name="Nagy L.G."/>
            <person name="Floudas D."/>
            <person name="Copeland A."/>
            <person name="Barry K.W."/>
            <person name="Cichocki N."/>
            <person name="Veneault-Fourrey C."/>
            <person name="LaButti K."/>
            <person name="Lindquist E.A."/>
            <person name="Lipzen A."/>
            <person name="Lundell T."/>
            <person name="Morin E."/>
            <person name="Murat C."/>
            <person name="Sun H."/>
            <person name="Tunlid A."/>
            <person name="Henrissat B."/>
            <person name="Grigoriev I.V."/>
            <person name="Hibbett D.S."/>
            <person name="Martin F."/>
            <person name="Nordberg H.P."/>
            <person name="Cantor M.N."/>
            <person name="Hua S.X."/>
        </authorList>
    </citation>
    <scope>NUCLEOTIDE SEQUENCE [LARGE SCALE GENOMIC DNA]</scope>
    <source>
        <strain evidence="2 3">MUT 4182</strain>
    </source>
</reference>
<accession>A0A0C3QLW9</accession>
<dbReference type="OrthoDB" id="9514740at2759"/>
<name>A0A0C3QLW9_9AGAM</name>
<dbReference type="SUPFAM" id="SSF56399">
    <property type="entry name" value="ADP-ribosylation"/>
    <property type="match status" value="1"/>
</dbReference>
<keyword evidence="3" id="KW-1185">Reference proteome</keyword>
<dbReference type="PANTHER" id="PTHR46530">
    <property type="entry name" value="PROTEIN MONO-ADP-RIBOSYLTRANSFERASE PARP4"/>
    <property type="match status" value="1"/>
</dbReference>
<evidence type="ECO:0000259" key="1">
    <source>
        <dbReference type="Pfam" id="PF00644"/>
    </source>
</evidence>
<dbReference type="Pfam" id="PF00644">
    <property type="entry name" value="PARP"/>
    <property type="match status" value="1"/>
</dbReference>
<evidence type="ECO:0000313" key="3">
    <source>
        <dbReference type="Proteomes" id="UP000054248"/>
    </source>
</evidence>
<dbReference type="AlphaFoldDB" id="A0A0C3QLW9"/>
<protein>
    <recommendedName>
        <fullName evidence="1">PARP catalytic domain-containing protein</fullName>
    </recommendedName>
</protein>
<dbReference type="Proteomes" id="UP000054248">
    <property type="component" value="Unassembled WGS sequence"/>
</dbReference>
<dbReference type="InterPro" id="IPR012317">
    <property type="entry name" value="Poly(ADP-ribose)pol_cat_dom"/>
</dbReference>
<reference evidence="3" key="2">
    <citation type="submission" date="2015-01" db="EMBL/GenBank/DDBJ databases">
        <title>Evolutionary Origins and Diversification of the Mycorrhizal Mutualists.</title>
        <authorList>
            <consortium name="DOE Joint Genome Institute"/>
            <consortium name="Mycorrhizal Genomics Consortium"/>
            <person name="Kohler A."/>
            <person name="Kuo A."/>
            <person name="Nagy L.G."/>
            <person name="Floudas D."/>
            <person name="Copeland A."/>
            <person name="Barry K.W."/>
            <person name="Cichocki N."/>
            <person name="Veneault-Fourrey C."/>
            <person name="LaButti K."/>
            <person name="Lindquist E.A."/>
            <person name="Lipzen A."/>
            <person name="Lundell T."/>
            <person name="Morin E."/>
            <person name="Murat C."/>
            <person name="Riley R."/>
            <person name="Ohm R."/>
            <person name="Sun H."/>
            <person name="Tunlid A."/>
            <person name="Henrissat B."/>
            <person name="Grigoriev I.V."/>
            <person name="Hibbett D.S."/>
            <person name="Martin F."/>
        </authorList>
    </citation>
    <scope>NUCLEOTIDE SEQUENCE [LARGE SCALE GENOMIC DNA]</scope>
    <source>
        <strain evidence="3">MUT 4182</strain>
    </source>
</reference>
<dbReference type="EMBL" id="KN823004">
    <property type="protein sequence ID" value="KIO27724.1"/>
    <property type="molecule type" value="Genomic_DNA"/>
</dbReference>
<feature type="non-terminal residue" evidence="2">
    <location>
        <position position="1"/>
    </location>
</feature>
<dbReference type="GO" id="GO:0005737">
    <property type="term" value="C:cytoplasm"/>
    <property type="evidence" value="ECO:0007669"/>
    <property type="project" value="TreeGrafter"/>
</dbReference>
<organism evidence="2 3">
    <name type="scientific">Tulasnella calospora MUT 4182</name>
    <dbReference type="NCBI Taxonomy" id="1051891"/>
    <lineage>
        <taxon>Eukaryota</taxon>
        <taxon>Fungi</taxon>
        <taxon>Dikarya</taxon>
        <taxon>Basidiomycota</taxon>
        <taxon>Agaricomycotina</taxon>
        <taxon>Agaricomycetes</taxon>
        <taxon>Cantharellales</taxon>
        <taxon>Tulasnellaceae</taxon>
        <taxon>Tulasnella</taxon>
    </lineage>
</organism>
<sequence length="165" mass="17727">NEKLVFHGTPRYCFLGDGDAMADLCDMSICGLCGILRNSFSVARAGTAPGRNFLRFGHGIYTSSVSSKADDYTNKLSHSTNKVLIVAKVALGKGSIFHRTTTSLRSAPEGYNSVLGEVGIDLNYDEQVLYQDDAVRPAYVILYDRPVPPNPPAAAAKSSSSCTIM</sequence>
<feature type="domain" description="PARP catalytic" evidence="1">
    <location>
        <begin position="34"/>
        <end position="116"/>
    </location>
</feature>
<gene>
    <name evidence="2" type="ORF">M407DRAFT_72799</name>
</gene>
<dbReference type="STRING" id="1051891.A0A0C3QLW9"/>
<proteinExistence type="predicted"/>
<dbReference type="InterPro" id="IPR031273">
    <property type="entry name" value="PARP4"/>
</dbReference>
<dbReference type="PANTHER" id="PTHR46530:SF1">
    <property type="entry name" value="PROTEIN MONO-ADP-RIBOSYLTRANSFERASE PARP4"/>
    <property type="match status" value="1"/>
</dbReference>
<evidence type="ECO:0000313" key="2">
    <source>
        <dbReference type="EMBL" id="KIO27724.1"/>
    </source>
</evidence>
<dbReference type="Gene3D" id="6.20.320.10">
    <property type="match status" value="1"/>
</dbReference>